<dbReference type="KEGG" id="mvc:MSVAZ_1573"/>
<organism evidence="1 2">
    <name type="scientific">Methanosarcina vacuolata Z-761</name>
    <dbReference type="NCBI Taxonomy" id="1434123"/>
    <lineage>
        <taxon>Archaea</taxon>
        <taxon>Methanobacteriati</taxon>
        <taxon>Methanobacteriota</taxon>
        <taxon>Stenosarchaea group</taxon>
        <taxon>Methanomicrobia</taxon>
        <taxon>Methanosarcinales</taxon>
        <taxon>Methanosarcinaceae</taxon>
        <taxon>Methanosarcina</taxon>
    </lineage>
</organism>
<dbReference type="AlphaFoldDB" id="A0A0E3Q5V5"/>
<evidence type="ECO:0000313" key="2">
    <source>
        <dbReference type="Proteomes" id="UP000033096"/>
    </source>
</evidence>
<dbReference type="PATRIC" id="fig|1434123.4.peg.1891"/>
<protein>
    <submittedName>
        <fullName evidence="1">Uncharacterized protein</fullName>
    </submittedName>
</protein>
<proteinExistence type="predicted"/>
<reference evidence="1 2" key="1">
    <citation type="submission" date="2014-07" db="EMBL/GenBank/DDBJ databases">
        <title>Methanogenic archaea and the global carbon cycle.</title>
        <authorList>
            <person name="Henriksen J.R."/>
            <person name="Luke J."/>
            <person name="Reinhart S."/>
            <person name="Benedict M.N."/>
            <person name="Youngblut N.D."/>
            <person name="Metcalf M.E."/>
            <person name="Whitaker R.J."/>
            <person name="Metcalf W.W."/>
        </authorList>
    </citation>
    <scope>NUCLEOTIDE SEQUENCE [LARGE SCALE GENOMIC DNA]</scope>
    <source>
        <strain evidence="1 2">Z-761</strain>
    </source>
</reference>
<name>A0A0E3Q5V5_9EURY</name>
<evidence type="ECO:0000313" key="1">
    <source>
        <dbReference type="EMBL" id="AKB43842.1"/>
    </source>
</evidence>
<gene>
    <name evidence="1" type="ORF">MSVAZ_1573</name>
</gene>
<dbReference type="EMBL" id="CP009520">
    <property type="protein sequence ID" value="AKB43842.1"/>
    <property type="molecule type" value="Genomic_DNA"/>
</dbReference>
<accession>A0A0E3Q5V5</accession>
<sequence>MIFFEEHAPKMKVLESTFMPNVHDTLRITCTTNENACRWQHFHAKYKEMSKEEQTFSMKMSPKIREFFGRENFFTEIFLMANQ</sequence>
<keyword evidence="2" id="KW-1185">Reference proteome</keyword>
<dbReference type="HOGENOM" id="CLU_2662325_0_0_2"/>
<dbReference type="Proteomes" id="UP000033096">
    <property type="component" value="Chromosome"/>
</dbReference>